<reference evidence="2" key="2">
    <citation type="journal article" date="2018" name="Environ. Sci. Technol.">
        <title>The Toxicogenome of Hyalella azteca: A Model for Sediment Ecotoxicology and Evolutionary Toxicology.</title>
        <authorList>
            <person name="Poynton H.C."/>
            <person name="Hasenbein S."/>
            <person name="Benoit J.B."/>
            <person name="Sepulveda M.S."/>
            <person name="Poelchau M.F."/>
            <person name="Hughes D.S.T."/>
            <person name="Murali S.C."/>
            <person name="Chen S."/>
            <person name="Glastad K.M."/>
            <person name="Goodisman M.A.D."/>
            <person name="Werren J.H."/>
            <person name="Vineis J.H."/>
            <person name="Bowen J.L."/>
            <person name="Friedrich M."/>
            <person name="Jones J."/>
            <person name="Robertson H.M."/>
            <person name="Feyereisen R."/>
            <person name="Mechler-Hickson A."/>
            <person name="Mathers N."/>
            <person name="Lee C.E."/>
            <person name="Colbourne J.K."/>
            <person name="Biales A."/>
            <person name="Johnston J.S."/>
            <person name="Wellborn G.A."/>
            <person name="Rosendale A.J."/>
            <person name="Cridge A.G."/>
            <person name="Munoz-Torres M.C."/>
            <person name="Bain P.A."/>
            <person name="Manny A.R."/>
            <person name="Major K.M."/>
            <person name="Lambert F.N."/>
            <person name="Vulpe C.D."/>
            <person name="Tuck P."/>
            <person name="Blalock B.J."/>
            <person name="Lin Y.Y."/>
            <person name="Smith M.E."/>
            <person name="Ochoa-Acuna H."/>
            <person name="Chen M.M."/>
            <person name="Childers C.P."/>
            <person name="Qu J."/>
            <person name="Dugan S."/>
            <person name="Lee S.L."/>
            <person name="Chao H."/>
            <person name="Dinh H."/>
            <person name="Han Y."/>
            <person name="Doddapaneni H."/>
            <person name="Worley K.C."/>
            <person name="Muzny D.M."/>
            <person name="Gibbs R.A."/>
            <person name="Richards S."/>
        </authorList>
    </citation>
    <scope>NUCLEOTIDE SEQUENCE</scope>
    <source>
        <strain evidence="2">HAZT.00-mixed</strain>
        <tissue evidence="2">Whole organism</tissue>
    </source>
</reference>
<evidence type="ECO:0000256" key="1">
    <source>
        <dbReference type="SAM" id="MobiDB-lite"/>
    </source>
</evidence>
<dbReference type="EMBL" id="JQDR03010791">
    <property type="protein sequence ID" value="KAA0193727.1"/>
    <property type="molecule type" value="Genomic_DNA"/>
</dbReference>
<dbReference type="SUPFAM" id="SSF56219">
    <property type="entry name" value="DNase I-like"/>
    <property type="match status" value="1"/>
</dbReference>
<organism evidence="2">
    <name type="scientific">Hyalella azteca</name>
    <name type="common">Amphipod</name>
    <dbReference type="NCBI Taxonomy" id="294128"/>
    <lineage>
        <taxon>Eukaryota</taxon>
        <taxon>Metazoa</taxon>
        <taxon>Ecdysozoa</taxon>
        <taxon>Arthropoda</taxon>
        <taxon>Crustacea</taxon>
        <taxon>Multicrustacea</taxon>
        <taxon>Malacostraca</taxon>
        <taxon>Eumalacostraca</taxon>
        <taxon>Peracarida</taxon>
        <taxon>Amphipoda</taxon>
        <taxon>Senticaudata</taxon>
        <taxon>Talitrida</taxon>
        <taxon>Talitroidea</taxon>
        <taxon>Hyalellidae</taxon>
        <taxon>Hyalella</taxon>
    </lineage>
</organism>
<reference evidence="2" key="1">
    <citation type="submission" date="2014-08" db="EMBL/GenBank/DDBJ databases">
        <authorList>
            <person name="Murali S."/>
            <person name="Richards S."/>
            <person name="Bandaranaike D."/>
            <person name="Bellair M."/>
            <person name="Blankenburg K."/>
            <person name="Chao H."/>
            <person name="Dinh H."/>
            <person name="Doddapaneni H."/>
            <person name="Dugan-Rocha S."/>
            <person name="Elkadiri S."/>
            <person name="Gnanaolivu R."/>
            <person name="Hughes D."/>
            <person name="Lee S."/>
            <person name="Li M."/>
            <person name="Ming W."/>
            <person name="Munidasa M."/>
            <person name="Muniz J."/>
            <person name="Nguyen L."/>
            <person name="Osuji N."/>
            <person name="Pu L.-L."/>
            <person name="Puazo M."/>
            <person name="Skinner E."/>
            <person name="Qu C."/>
            <person name="Quiroz J."/>
            <person name="Raj R."/>
            <person name="Weissenberger G."/>
            <person name="Xin Y."/>
            <person name="Zou X."/>
            <person name="Han Y."/>
            <person name="Worley K."/>
            <person name="Muzny D."/>
            <person name="Gibbs R."/>
        </authorList>
    </citation>
    <scope>NUCLEOTIDE SEQUENCE</scope>
    <source>
        <strain evidence="2">HAZT.00-mixed</strain>
        <tissue evidence="2">Whole organism</tissue>
    </source>
</reference>
<sequence length="133" mass="15616">MKISARKDLTPTERKEEEALFKEMKEKHEQSRAAGDDIAKWVRKNSKVVNVGKYPPQHPSSSEDNQNLNQLLRTVTEAKPQHLLVLGDFNFLEIDWEKKLRIKQSKHKPPCQQVSHDWEKELRIKQSKHKPPC</sequence>
<protein>
    <recommendedName>
        <fullName evidence="3">Endonuclease/exonuclease/phosphatase domain-containing protein</fullName>
    </recommendedName>
</protein>
<name>A0A6A0H195_HYAAZ</name>
<accession>A0A6A0H195</accession>
<reference evidence="2" key="3">
    <citation type="submission" date="2019-06" db="EMBL/GenBank/DDBJ databases">
        <authorList>
            <person name="Poynton C."/>
            <person name="Hasenbein S."/>
            <person name="Benoit J.B."/>
            <person name="Sepulveda M.S."/>
            <person name="Poelchau M.F."/>
            <person name="Murali S.C."/>
            <person name="Chen S."/>
            <person name="Glastad K.M."/>
            <person name="Werren J.H."/>
            <person name="Vineis J.H."/>
            <person name="Bowen J.L."/>
            <person name="Friedrich M."/>
            <person name="Jones J."/>
            <person name="Robertson H.M."/>
            <person name="Feyereisen R."/>
            <person name="Mechler-Hickson A."/>
            <person name="Mathers N."/>
            <person name="Lee C.E."/>
            <person name="Colbourne J.K."/>
            <person name="Biales A."/>
            <person name="Johnston J.S."/>
            <person name="Wellborn G.A."/>
            <person name="Rosendale A.J."/>
            <person name="Cridge A.G."/>
            <person name="Munoz-Torres M.C."/>
            <person name="Bain P.A."/>
            <person name="Manny A.R."/>
            <person name="Major K.M."/>
            <person name="Lambert F.N."/>
            <person name="Vulpe C.D."/>
            <person name="Tuck P."/>
            <person name="Blalock B.J."/>
            <person name="Lin Y.-Y."/>
            <person name="Smith M.E."/>
            <person name="Ochoa-Acuna H."/>
            <person name="Chen M.-J.M."/>
            <person name="Childers C.P."/>
            <person name="Qu J."/>
            <person name="Dugan S."/>
            <person name="Lee S.L."/>
            <person name="Chao H."/>
            <person name="Dinh H."/>
            <person name="Han Y."/>
            <person name="Doddapaneni H."/>
            <person name="Worley K.C."/>
            <person name="Muzny D.M."/>
            <person name="Gibbs R.A."/>
            <person name="Richards S."/>
        </authorList>
    </citation>
    <scope>NUCLEOTIDE SEQUENCE</scope>
    <source>
        <strain evidence="2">HAZT.00-mixed</strain>
        <tissue evidence="2">Whole organism</tissue>
    </source>
</reference>
<comment type="caution">
    <text evidence="2">The sequence shown here is derived from an EMBL/GenBank/DDBJ whole genome shotgun (WGS) entry which is preliminary data.</text>
</comment>
<dbReference type="InterPro" id="IPR036691">
    <property type="entry name" value="Endo/exonu/phosph_ase_sf"/>
</dbReference>
<dbReference type="Proteomes" id="UP000711488">
    <property type="component" value="Unassembled WGS sequence"/>
</dbReference>
<feature type="region of interest" description="Disordered" evidence="1">
    <location>
        <begin position="103"/>
        <end position="133"/>
    </location>
</feature>
<dbReference type="AlphaFoldDB" id="A0A6A0H195"/>
<proteinExistence type="predicted"/>
<evidence type="ECO:0000313" key="2">
    <source>
        <dbReference type="EMBL" id="KAA0193727.1"/>
    </source>
</evidence>
<evidence type="ECO:0008006" key="3">
    <source>
        <dbReference type="Google" id="ProtNLM"/>
    </source>
</evidence>
<gene>
    <name evidence="2" type="ORF">HAZT_HAZT001149</name>
</gene>